<dbReference type="EMBL" id="MVGC01000050">
    <property type="protein sequence ID" value="RJE25356.1"/>
    <property type="molecule type" value="Genomic_DNA"/>
</dbReference>
<feature type="compositionally biased region" description="Low complexity" evidence="1">
    <location>
        <begin position="121"/>
        <end position="133"/>
    </location>
</feature>
<accession>A0A3A2ZQS8</accession>
<protein>
    <recommendedName>
        <fullName evidence="5">GPI anchored serine-threonine rich protein</fullName>
    </recommendedName>
</protein>
<evidence type="ECO:0000313" key="3">
    <source>
        <dbReference type="EMBL" id="RJE25356.1"/>
    </source>
</evidence>
<evidence type="ECO:0000256" key="1">
    <source>
        <dbReference type="SAM" id="MobiDB-lite"/>
    </source>
</evidence>
<sequence length="173" mass="17415">MRFSLTTLAIFNLALSPLALAGGKSCNADNIVSACLKSTKPELDNCTQNDWHCLCARSNDVLTCYNNCPDDERRFGASQTRDSYCNAAKAMGGDTTTGTATGTASETATTPAATQNKAVESSSGAASATSASASSTASTTATSSMAASSGAAPLVQVNGYWVAAAMAGAGVFL</sequence>
<dbReference type="Proteomes" id="UP000266188">
    <property type="component" value="Unassembled WGS sequence"/>
</dbReference>
<evidence type="ECO:0000256" key="2">
    <source>
        <dbReference type="SAM" id="SignalP"/>
    </source>
</evidence>
<name>A0A3A2ZQS8_9EURO</name>
<dbReference type="AlphaFoldDB" id="A0A3A2ZQS8"/>
<dbReference type="STRING" id="2070753.A0A3A2ZQS8"/>
<evidence type="ECO:0008006" key="5">
    <source>
        <dbReference type="Google" id="ProtNLM"/>
    </source>
</evidence>
<reference evidence="4" key="1">
    <citation type="submission" date="2017-02" db="EMBL/GenBank/DDBJ databases">
        <authorList>
            <person name="Tafer H."/>
            <person name="Lopandic K."/>
        </authorList>
    </citation>
    <scope>NUCLEOTIDE SEQUENCE [LARGE SCALE GENOMIC DNA]</scope>
    <source>
        <strain evidence="4">CBS 366.77</strain>
    </source>
</reference>
<gene>
    <name evidence="3" type="ORF">PHISCL_02319</name>
</gene>
<comment type="caution">
    <text evidence="3">The sequence shown here is derived from an EMBL/GenBank/DDBJ whole genome shotgun (WGS) entry which is preliminary data.</text>
</comment>
<proteinExistence type="predicted"/>
<feature type="signal peptide" evidence="2">
    <location>
        <begin position="1"/>
        <end position="21"/>
    </location>
</feature>
<organism evidence="3 4">
    <name type="scientific">Aspergillus sclerotialis</name>
    <dbReference type="NCBI Taxonomy" id="2070753"/>
    <lineage>
        <taxon>Eukaryota</taxon>
        <taxon>Fungi</taxon>
        <taxon>Dikarya</taxon>
        <taxon>Ascomycota</taxon>
        <taxon>Pezizomycotina</taxon>
        <taxon>Eurotiomycetes</taxon>
        <taxon>Eurotiomycetidae</taxon>
        <taxon>Eurotiales</taxon>
        <taxon>Aspergillaceae</taxon>
        <taxon>Aspergillus</taxon>
        <taxon>Aspergillus subgen. Polypaecilum</taxon>
    </lineage>
</organism>
<keyword evidence="4" id="KW-1185">Reference proteome</keyword>
<dbReference type="OrthoDB" id="2507140at2759"/>
<feature type="compositionally biased region" description="Low complexity" evidence="1">
    <location>
        <begin position="96"/>
        <end position="114"/>
    </location>
</feature>
<keyword evidence="2" id="KW-0732">Signal</keyword>
<feature type="chain" id="PRO_5017192113" description="GPI anchored serine-threonine rich protein" evidence="2">
    <location>
        <begin position="22"/>
        <end position="173"/>
    </location>
</feature>
<feature type="region of interest" description="Disordered" evidence="1">
    <location>
        <begin position="96"/>
        <end position="133"/>
    </location>
</feature>
<evidence type="ECO:0000313" key="4">
    <source>
        <dbReference type="Proteomes" id="UP000266188"/>
    </source>
</evidence>